<accession>I2FSV2</accession>
<dbReference type="STRING" id="1128400.I2FSV2"/>
<feature type="compositionally biased region" description="Basic and acidic residues" evidence="1">
    <location>
        <begin position="138"/>
        <end position="148"/>
    </location>
</feature>
<feature type="region of interest" description="Disordered" evidence="1">
    <location>
        <begin position="211"/>
        <end position="231"/>
    </location>
</feature>
<gene>
    <name evidence="2" type="ORF">UHOR_14132</name>
</gene>
<dbReference type="SUPFAM" id="SSF56672">
    <property type="entry name" value="DNA/RNA polymerases"/>
    <property type="match status" value="1"/>
</dbReference>
<feature type="region of interest" description="Disordered" evidence="1">
    <location>
        <begin position="106"/>
        <end position="155"/>
    </location>
</feature>
<organism evidence="2 3">
    <name type="scientific">Ustilago hordei</name>
    <name type="common">Barley covered smut fungus</name>
    <dbReference type="NCBI Taxonomy" id="120017"/>
    <lineage>
        <taxon>Eukaryota</taxon>
        <taxon>Fungi</taxon>
        <taxon>Dikarya</taxon>
        <taxon>Basidiomycota</taxon>
        <taxon>Ustilaginomycotina</taxon>
        <taxon>Ustilaginomycetes</taxon>
        <taxon>Ustilaginales</taxon>
        <taxon>Ustilaginaceae</taxon>
        <taxon>Ustilago</taxon>
    </lineage>
</organism>
<name>I2FSV2_USTHO</name>
<reference evidence="2 3" key="1">
    <citation type="journal article" date="2012" name="Plant Cell">
        <title>Genome comparison of barley and maize smut fungi reveals targeted loss of RNA silencing components and species-specific presence of transposable elements.</title>
        <authorList>
            <person name="Laurie J.D."/>
            <person name="Ali S."/>
            <person name="Linning R."/>
            <person name="Mannhaupt G."/>
            <person name="Wong P."/>
            <person name="Gueldener U."/>
            <person name="Muensterkoetter M."/>
            <person name="Moore R."/>
            <person name="Kahmann R."/>
            <person name="Bakkeren G."/>
            <person name="Schirawski J."/>
        </authorList>
    </citation>
    <scope>NUCLEOTIDE SEQUENCE [LARGE SCALE GENOMIC DNA]</scope>
    <source>
        <strain evidence="3">Uh4875-4</strain>
    </source>
</reference>
<comment type="caution">
    <text evidence="2">The sequence shown here is derived from an EMBL/GenBank/DDBJ whole genome shotgun (WGS) entry which is preliminary data.</text>
</comment>
<feature type="compositionally biased region" description="Basic and acidic residues" evidence="1">
    <location>
        <begin position="211"/>
        <end position="224"/>
    </location>
</feature>
<keyword evidence="3" id="KW-1185">Reference proteome</keyword>
<dbReference type="InterPro" id="IPR043502">
    <property type="entry name" value="DNA/RNA_pol_sf"/>
</dbReference>
<evidence type="ECO:0000256" key="1">
    <source>
        <dbReference type="SAM" id="MobiDB-lite"/>
    </source>
</evidence>
<sequence length="373" mass="41586">MEAYNKLLALRLTSDAPGATTHHVEQFRDLEGQVNLDDNELVIDLFRGSLTHSIQEKFERNPPGKRWEWYREGIGHWARDCPSRRVDPLSSRPMGPKVMVTTADPFEEATDSGDGHTGSTEMGNPKAMDLSPYQQSMDPEHEEEHNDGNNKGNISGIVNSASMQVSIGTHNLGVVKASVADTADFNLILGFTELQRLKPTIQWDTGQLEFKTQEQDRPPRRPPEAARAGDLTMRRPTLHGNKFVSAEHILQAALEDGPIGFMLLEEPPSSLPAFGFVPTGADKGVKMEVEVDKVVTAADIPKPYQHLRDVFDEVEADKLPQHTEHDLHLELIEGGKPPQGPLYLKGPKEMSKLRRYLDENLKKGFIRPLKSPA</sequence>
<dbReference type="Gene3D" id="2.40.70.10">
    <property type="entry name" value="Acid Proteases"/>
    <property type="match status" value="1"/>
</dbReference>
<evidence type="ECO:0000313" key="2">
    <source>
        <dbReference type="EMBL" id="CCF49995.1"/>
    </source>
</evidence>
<dbReference type="AlphaFoldDB" id="I2FSV2"/>
<dbReference type="InterPro" id="IPR021109">
    <property type="entry name" value="Peptidase_aspartic_dom_sf"/>
</dbReference>
<dbReference type="PANTHER" id="PTHR15503:SF22">
    <property type="entry name" value="TRANSPOSON TY3-I GAG POLYPROTEIN"/>
    <property type="match status" value="1"/>
</dbReference>
<dbReference type="HOGENOM" id="CLU_742261_0_0_1"/>
<dbReference type="InterPro" id="IPR032567">
    <property type="entry name" value="RTL1-rel"/>
</dbReference>
<dbReference type="EMBL" id="CAGI01000150">
    <property type="protein sequence ID" value="CCF49995.1"/>
    <property type="molecule type" value="Genomic_DNA"/>
</dbReference>
<protein>
    <submittedName>
        <fullName evidence="2">Related to retrotransposon nucleocapsid protein</fullName>
    </submittedName>
</protein>
<dbReference type="PANTHER" id="PTHR15503">
    <property type="entry name" value="LDOC1 RELATED"/>
    <property type="match status" value="1"/>
</dbReference>
<dbReference type="Proteomes" id="UP000006174">
    <property type="component" value="Unassembled WGS sequence"/>
</dbReference>
<evidence type="ECO:0000313" key="3">
    <source>
        <dbReference type="Proteomes" id="UP000006174"/>
    </source>
</evidence>
<proteinExistence type="predicted"/>
<dbReference type="OrthoDB" id="3262920at2759"/>